<evidence type="ECO:0000313" key="4">
    <source>
        <dbReference type="Proteomes" id="UP000292423"/>
    </source>
</evidence>
<evidence type="ECO:0000313" key="3">
    <source>
        <dbReference type="EMBL" id="RZU47757.1"/>
    </source>
</evidence>
<dbReference type="SMART" id="SM00758">
    <property type="entry name" value="PA14"/>
    <property type="match status" value="1"/>
</dbReference>
<dbReference type="Gene3D" id="3.90.182.10">
    <property type="entry name" value="Toxin - Anthrax Protective Antigen,domain 1"/>
    <property type="match status" value="1"/>
</dbReference>
<dbReference type="Pfam" id="PF07691">
    <property type="entry name" value="PA14"/>
    <property type="match status" value="1"/>
</dbReference>
<dbReference type="Proteomes" id="UP000292423">
    <property type="component" value="Unassembled WGS sequence"/>
</dbReference>
<dbReference type="SUPFAM" id="SSF56988">
    <property type="entry name" value="Anthrax protective antigen"/>
    <property type="match status" value="1"/>
</dbReference>
<dbReference type="PROSITE" id="PS51820">
    <property type="entry name" value="PA14"/>
    <property type="match status" value="1"/>
</dbReference>
<dbReference type="AlphaFoldDB" id="A0A4Q7ZAY2"/>
<feature type="signal peptide" evidence="1">
    <location>
        <begin position="1"/>
        <end position="20"/>
    </location>
</feature>
<reference evidence="3 4" key="1">
    <citation type="submission" date="2019-02" db="EMBL/GenBank/DDBJ databases">
        <title>Genomic Encyclopedia of Type Strains, Phase IV (KMG-IV): sequencing the most valuable type-strain genomes for metagenomic binning, comparative biology and taxonomic classification.</title>
        <authorList>
            <person name="Goeker M."/>
        </authorList>
    </citation>
    <scope>NUCLEOTIDE SEQUENCE [LARGE SCALE GENOMIC DNA]</scope>
    <source>
        <strain evidence="3 4">DSM 105135</strain>
    </source>
</reference>
<evidence type="ECO:0000259" key="2">
    <source>
        <dbReference type="PROSITE" id="PS51820"/>
    </source>
</evidence>
<organism evidence="3 4">
    <name type="scientific">Fluviicoccus keumensis</name>
    <dbReference type="NCBI Taxonomy" id="1435465"/>
    <lineage>
        <taxon>Bacteria</taxon>
        <taxon>Pseudomonadati</taxon>
        <taxon>Pseudomonadota</taxon>
        <taxon>Gammaproteobacteria</taxon>
        <taxon>Moraxellales</taxon>
        <taxon>Moraxellaceae</taxon>
        <taxon>Fluviicoccus</taxon>
    </lineage>
</organism>
<keyword evidence="4" id="KW-1185">Reference proteome</keyword>
<name>A0A4Q7ZAY2_9GAMM</name>
<dbReference type="InterPro" id="IPR011658">
    <property type="entry name" value="PA14_dom"/>
</dbReference>
<dbReference type="OrthoDB" id="9772295at2"/>
<dbReference type="InterPro" id="IPR037524">
    <property type="entry name" value="PA14/GLEYA"/>
</dbReference>
<keyword evidence="1" id="KW-0732">Signal</keyword>
<dbReference type="PROSITE" id="PS51257">
    <property type="entry name" value="PROKAR_LIPOPROTEIN"/>
    <property type="match status" value="1"/>
</dbReference>
<accession>A0A4Q7ZAY2</accession>
<evidence type="ECO:0000256" key="1">
    <source>
        <dbReference type="SAM" id="SignalP"/>
    </source>
</evidence>
<sequence>MVTVRRFGSLTVLTMAIMLAGCNGNDHDIAGASPTPTALAVNTVTITPSLGRIQNARAIIRNARTGVELANRLLGSNGSVQMQIPKSVDAVVVEIKTDTGSQYFDEAKGIQPLPADFRMRTAGRINGNTPLGVTVLTEAAVQLAEALPDGLTKPANIDSALDKVGKAVGIDNINLPPTPISADSDYAALKNTPADQYALQLAGLVKAAAEHTASLTPALELVNSLAKDLSDGQVDGKAGAAVIASPPYPTLPLVFAEAWKFGMEDALDAMPEGDLKNQLRTDVVDAAEVQDVTTGPVVTDDTDFGSNAGKWKGEIYLLPIGTPQLPDFSLLTPIGALYTSEINITPRSFTDPFPGVPSNRFEWFGVRYQGPLTIQATGDYSFSTLSDDGSKLYIDDQLIINNDGQHAPSSSGVNTIALSKGVHTLRIEYFQGPATQIALQVYGYKAGSPQQLLTPVL</sequence>
<gene>
    <name evidence="3" type="ORF">EV700_0724</name>
</gene>
<dbReference type="RefSeq" id="WP_130410976.1">
    <property type="nucleotide sequence ID" value="NZ_SHKX01000010.1"/>
</dbReference>
<comment type="caution">
    <text evidence="3">The sequence shown here is derived from an EMBL/GenBank/DDBJ whole genome shotgun (WGS) entry which is preliminary data.</text>
</comment>
<protein>
    <submittedName>
        <fullName evidence="3">PA14 domain-containing protein</fullName>
    </submittedName>
</protein>
<feature type="chain" id="PRO_5020271524" evidence="1">
    <location>
        <begin position="21"/>
        <end position="457"/>
    </location>
</feature>
<feature type="domain" description="PA14" evidence="2">
    <location>
        <begin position="306"/>
        <end position="457"/>
    </location>
</feature>
<proteinExistence type="predicted"/>
<dbReference type="EMBL" id="SHKX01000010">
    <property type="protein sequence ID" value="RZU47757.1"/>
    <property type="molecule type" value="Genomic_DNA"/>
</dbReference>